<reference evidence="1" key="1">
    <citation type="submission" date="2020-08" db="EMBL/GenBank/DDBJ databases">
        <title>Multicomponent nature underlies the extraordinary mechanical properties of spider dragline silk.</title>
        <authorList>
            <person name="Kono N."/>
            <person name="Nakamura H."/>
            <person name="Mori M."/>
            <person name="Yoshida Y."/>
            <person name="Ohtoshi R."/>
            <person name="Malay A.D."/>
            <person name="Moran D.A.P."/>
            <person name="Tomita M."/>
            <person name="Numata K."/>
            <person name="Arakawa K."/>
        </authorList>
    </citation>
    <scope>NUCLEOTIDE SEQUENCE</scope>
</reference>
<evidence type="ECO:0000313" key="2">
    <source>
        <dbReference type="Proteomes" id="UP000887159"/>
    </source>
</evidence>
<protein>
    <submittedName>
        <fullName evidence="1">Transposable element Tcb2 transposase</fullName>
    </submittedName>
</protein>
<dbReference type="Gene3D" id="3.30.420.10">
    <property type="entry name" value="Ribonuclease H-like superfamily/Ribonuclease H"/>
    <property type="match status" value="1"/>
</dbReference>
<dbReference type="InterPro" id="IPR036397">
    <property type="entry name" value="RNaseH_sf"/>
</dbReference>
<proteinExistence type="predicted"/>
<dbReference type="EMBL" id="BMAU01021305">
    <property type="protein sequence ID" value="GFY11511.1"/>
    <property type="molecule type" value="Genomic_DNA"/>
</dbReference>
<dbReference type="Proteomes" id="UP000887159">
    <property type="component" value="Unassembled WGS sequence"/>
</dbReference>
<comment type="caution">
    <text evidence="1">The sequence shown here is derived from an EMBL/GenBank/DDBJ whole genome shotgun (WGS) entry which is preliminary data.</text>
</comment>
<dbReference type="GO" id="GO:0003676">
    <property type="term" value="F:nucleic acid binding"/>
    <property type="evidence" value="ECO:0007669"/>
    <property type="project" value="InterPro"/>
</dbReference>
<sequence length="204" mass="22506">MTVTHCSATRWLLTTDLVPLIHDQVTRTTPKLAPSSPNFHATPMEGCLSVDRINVHWSSLAGQSSAARAHDTSATTRQHQHFTVDDYKHVAWSDESRFQLNRADGRVRVGRQPQESMDSTCQQGTVRAKAGGGSVMALIEFMPHRVVALLCARWGPSRYQAGVPVFWLISVVLTASVRKAIFGSRAAIEFSIGGKERPAQRRSN</sequence>
<evidence type="ECO:0000313" key="1">
    <source>
        <dbReference type="EMBL" id="GFY11511.1"/>
    </source>
</evidence>
<keyword evidence="2" id="KW-1185">Reference proteome</keyword>
<dbReference type="AlphaFoldDB" id="A0A8X6SNC5"/>
<gene>
    <name evidence="1" type="primary">TCB2_157</name>
    <name evidence="1" type="ORF">TNCV_3183491</name>
</gene>
<name>A0A8X6SNC5_TRICX</name>
<accession>A0A8X6SNC5</accession>
<organism evidence="1 2">
    <name type="scientific">Trichonephila clavipes</name>
    <name type="common">Golden silk orbweaver</name>
    <name type="synonym">Nephila clavipes</name>
    <dbReference type="NCBI Taxonomy" id="2585209"/>
    <lineage>
        <taxon>Eukaryota</taxon>
        <taxon>Metazoa</taxon>
        <taxon>Ecdysozoa</taxon>
        <taxon>Arthropoda</taxon>
        <taxon>Chelicerata</taxon>
        <taxon>Arachnida</taxon>
        <taxon>Araneae</taxon>
        <taxon>Araneomorphae</taxon>
        <taxon>Entelegynae</taxon>
        <taxon>Araneoidea</taxon>
        <taxon>Nephilidae</taxon>
        <taxon>Trichonephila</taxon>
    </lineage>
</organism>